<gene>
    <name evidence="4" type="ORF">B1H58_04015</name>
</gene>
<dbReference type="InterPro" id="IPR050708">
    <property type="entry name" value="T6SS_VgrG/RHS"/>
</dbReference>
<dbReference type="InterPro" id="IPR045351">
    <property type="entry name" value="DUF6531"/>
</dbReference>
<dbReference type="KEGG" id="palh:B1H58_04015"/>
<dbReference type="PRINTS" id="PR00394">
    <property type="entry name" value="RHSPROTEIN"/>
</dbReference>
<dbReference type="RefSeq" id="WP_085068094.1">
    <property type="nucleotide sequence ID" value="NZ_CP019706.1"/>
</dbReference>
<dbReference type="STRING" id="1891675.B1H58_04015"/>
<dbReference type="OrthoDB" id="6043530at2"/>
<dbReference type="NCBIfam" id="TIGR03696">
    <property type="entry name" value="Rhs_assc_core"/>
    <property type="match status" value="1"/>
</dbReference>
<dbReference type="Pfam" id="PF05488">
    <property type="entry name" value="PAAR_motif"/>
    <property type="match status" value="1"/>
</dbReference>
<dbReference type="Pfam" id="PF05593">
    <property type="entry name" value="RHS_repeat"/>
    <property type="match status" value="6"/>
</dbReference>
<keyword evidence="5" id="KW-1185">Reference proteome</keyword>
<sequence>MSDNNAARQGDEIIHSSVFADITSIVAEGAAYALIGAAVAAAATVAAPALGAGMAAAGVAAVGSSCVLSGILGGVLANVAGITDDISAAADGIGNFLFPPSPAGKIITGASNVLINSLPAARAAGAPVAGDTPPPEPQPPGSFADYGGMLLSAAKQFGSEMWQPTVASAAAGASPLEQDKVACDKHAGPQYLAEGSKSVFINGQPAVRAKDRTTCEATVSEKVSPDVIIGGETLTVRDIKSGKMAGLAMTMIALSLIRGRPGKILKNMPCALAAAGGGMLADMAVNAVFASPHPVHAATGVKVLNDENELDFSLPGRFPLRWQRSYNSLTTREGLFGAGWATAFDSWLKLEGDEVTWFDETGRELRFTLPAVNQAFYSISEGIIVRRNESGDVAIADDDGATWRLFKSTRANPAVLKLASLSDEYGNSLETGWDEHGRLVRIHDEPRAIDVTLAYEDERFPERVTAASHFDGTHHWPLMTWRYDARGQLAAATDASGVITREYRYNDQGLMIWHRLPGGLESEYRWQKFDHWRVVENRTSTGDGCHIAYDIPAGLTTVTQYDGETRQHYWNAQGLITRFVDERGESWRYEWDENEQLTRRIDPLGNAVSFVYDEMGNRVQETDADGNTQTTRWLEHRALPASISAPDGATTWFYYDEHHGLARIVDALGQSTLYRRDEYGQVTEEVDAAGNTRYQEYNEAGQIIRATDCSGRITRWRYHPLGWSEVVITPDGEETRYRYDAAGRPVQLERAEGWLESLSWSSNGLPQAHEAADGKRSEFSYDAAGRLIATRNALGEEVRRSWDSRGRLTALHNENGEAYRFRWGADSLLLEEAGLDGVITRYGYDACGRTISRTFAAGHPEAITHTFSWSAAGQLLARTTPEGQTRWHYTRSGLPERITQHAVLGVNAWSREAEQELTFEYDALGRVISEQGENGALNRTYDALGNRTALTLPDGRQLKHLYYGSGHLLSIALDSLPVSDFTRDALHREVSRTQGLLTSRTAYDRLGRIQRRDVFTGHAQRPAPRRWSRRWDYDWRNQPVREERDDNPFNATRWQYDGSGRLLTQDGIQQEQWRWDAAGNPLESTALPVRHNRVTQLNGICWQYDIHGRTTEKESARMRWRYRYDGEHRLTEVLCEPKDRNKPQTQVSFRYDPLGRRISKTRRQLLNGQPQGKAVTTRFVWDGFRLLQEIHDGVPLTYVYSDEGSYEPLARIDGVTDPEIYWFHCQPNGTPERLTDAEGELRWEAQNSAWGKLLRETPLQGPGFAQNLRMQGQYLDRETGLHYNLFRYYDPDSGRFTQPDPIGLAGGLNLYQYAPNALSWIDPWGLSKCSSNGNKNKPDFYVGPAGPSATMPSTAYRYMRYLEDDGSINTWASPTIDNKAAPVTYFGFKKFNTGIEARDAFQIKGLDKVNKLDPRDKSWSDARLRGDFDTLQLYENGVPQVRHPRMYGDKIGAPLEPFTEAYPNYGKGGVEQVHADNRMIYFDKVNILPEE</sequence>
<dbReference type="InterPro" id="IPR001826">
    <property type="entry name" value="RHS"/>
</dbReference>
<feature type="domain" description="RHS protein conserved region" evidence="2">
    <location>
        <begin position="1220"/>
        <end position="1256"/>
    </location>
</feature>
<dbReference type="Pfam" id="PF03527">
    <property type="entry name" value="RHS"/>
    <property type="match status" value="1"/>
</dbReference>
<dbReference type="Proteomes" id="UP000192900">
    <property type="component" value="Chromosome"/>
</dbReference>
<dbReference type="Gene3D" id="2.60.200.60">
    <property type="match status" value="1"/>
</dbReference>
<evidence type="ECO:0000259" key="3">
    <source>
        <dbReference type="Pfam" id="PF20148"/>
    </source>
</evidence>
<dbReference type="Gene3D" id="2.180.10.10">
    <property type="entry name" value="RHS repeat-associated core"/>
    <property type="match status" value="2"/>
</dbReference>
<dbReference type="PANTHER" id="PTHR32305">
    <property type="match status" value="1"/>
</dbReference>
<dbReference type="CDD" id="cd14742">
    <property type="entry name" value="PAAR_RHS"/>
    <property type="match status" value="1"/>
</dbReference>
<dbReference type="InterPro" id="IPR031325">
    <property type="entry name" value="RHS_repeat"/>
</dbReference>
<evidence type="ECO:0000256" key="1">
    <source>
        <dbReference type="ARBA" id="ARBA00009455"/>
    </source>
</evidence>
<name>A0A1W6B2G7_9GAMM</name>
<dbReference type="InterPro" id="IPR008727">
    <property type="entry name" value="PAAR_motif"/>
</dbReference>
<evidence type="ECO:0000259" key="2">
    <source>
        <dbReference type="Pfam" id="PF03527"/>
    </source>
</evidence>
<protein>
    <submittedName>
        <fullName evidence="4">Type IV secretion protein Rhs</fullName>
    </submittedName>
</protein>
<dbReference type="InterPro" id="IPR006530">
    <property type="entry name" value="YD"/>
</dbReference>
<dbReference type="EMBL" id="CP019706">
    <property type="protein sequence ID" value="ARJ41256.1"/>
    <property type="molecule type" value="Genomic_DNA"/>
</dbReference>
<dbReference type="PANTHER" id="PTHR32305:SF15">
    <property type="entry name" value="PROTEIN RHSA-RELATED"/>
    <property type="match status" value="1"/>
</dbReference>
<proteinExistence type="inferred from homology"/>
<feature type="domain" description="DUF6531" evidence="3">
    <location>
        <begin position="293"/>
        <end position="367"/>
    </location>
</feature>
<evidence type="ECO:0000313" key="5">
    <source>
        <dbReference type="Proteomes" id="UP000192900"/>
    </source>
</evidence>
<reference evidence="4 5" key="1">
    <citation type="submission" date="2017-02" db="EMBL/GenBank/DDBJ databases">
        <title>Complete genome sequence of the drought resistance-promoting endophyte Pantoea alhagi LTYR-11Z.</title>
        <authorList>
            <person name="Zhang L."/>
        </authorList>
    </citation>
    <scope>NUCLEOTIDE SEQUENCE [LARGE SCALE GENOMIC DNA]</scope>
    <source>
        <strain evidence="4 5">LTYR-11Z</strain>
    </source>
</reference>
<dbReference type="Pfam" id="PF20148">
    <property type="entry name" value="DUF6531"/>
    <property type="match status" value="1"/>
</dbReference>
<dbReference type="InterPro" id="IPR022385">
    <property type="entry name" value="Rhs_assc_core"/>
</dbReference>
<dbReference type="NCBIfam" id="TIGR01643">
    <property type="entry name" value="YD_repeat_2x"/>
    <property type="match status" value="7"/>
</dbReference>
<evidence type="ECO:0000313" key="4">
    <source>
        <dbReference type="EMBL" id="ARJ41256.1"/>
    </source>
</evidence>
<comment type="similarity">
    <text evidence="1">Belongs to the RHS family.</text>
</comment>
<organism evidence="4 5">
    <name type="scientific">Pantoea alhagi</name>
    <dbReference type="NCBI Taxonomy" id="1891675"/>
    <lineage>
        <taxon>Bacteria</taxon>
        <taxon>Pseudomonadati</taxon>
        <taxon>Pseudomonadota</taxon>
        <taxon>Gammaproteobacteria</taxon>
        <taxon>Enterobacterales</taxon>
        <taxon>Erwiniaceae</taxon>
        <taxon>Pantoea</taxon>
    </lineage>
</organism>
<accession>A0A1W6B2G7</accession>